<organism evidence="2 3">
    <name type="scientific">Leptospira fletcheri</name>
    <dbReference type="NCBI Taxonomy" id="2484981"/>
    <lineage>
        <taxon>Bacteria</taxon>
        <taxon>Pseudomonadati</taxon>
        <taxon>Spirochaetota</taxon>
        <taxon>Spirochaetia</taxon>
        <taxon>Leptospirales</taxon>
        <taxon>Leptospiraceae</taxon>
        <taxon>Leptospira</taxon>
    </lineage>
</organism>
<name>A0A4R9GE82_9LEPT</name>
<evidence type="ECO:0000313" key="3">
    <source>
        <dbReference type="Proteomes" id="UP000298458"/>
    </source>
</evidence>
<evidence type="ECO:0008006" key="4">
    <source>
        <dbReference type="Google" id="ProtNLM"/>
    </source>
</evidence>
<evidence type="ECO:0000313" key="2">
    <source>
        <dbReference type="EMBL" id="TGK10073.1"/>
    </source>
</evidence>
<reference evidence="2" key="1">
    <citation type="journal article" date="2019" name="PLoS Negl. Trop. Dis.">
        <title>Revisiting the worldwide diversity of Leptospira species in the environment.</title>
        <authorList>
            <person name="Vincent A.T."/>
            <person name="Schiettekatte O."/>
            <person name="Bourhy P."/>
            <person name="Veyrier F.J."/>
            <person name="Picardeau M."/>
        </authorList>
    </citation>
    <scope>NUCLEOTIDE SEQUENCE [LARGE SCALE GENOMIC DNA]</scope>
    <source>
        <strain evidence="2">SSW15</strain>
    </source>
</reference>
<dbReference type="AlphaFoldDB" id="A0A4R9GE82"/>
<sequence length="359" mass="40066">MCFVLWGTVCISSLHAQAAPDQSPASKWDDMIQEYTSESLADKQKRKDIAEEKYRTKYFSVNLGLGFSHATGSVRRHDYVALQTQGHYVKPNLFLELKSRDLALSEYFGVQLLSHTTTFSFDNQEMDSIPDNVSTTNYGLDNFINTRLQNRTRREDVGTNANGYYSILLPAFFWGRPNSDGFRFGGGVGVSVVNESGNMYIKNRYQPLIASASADPNTGLNSSAYINTLTAYNILSGVVDLPVQSAFLLSSQKLDTPTMAAFLMAQGYSPRKSDLITYENLVNFWGVDPMTALVLSVYPRKKIHQKNAIGTGFMLFFETPMVYGLKGKMTLGVPSFSADHGFKADIVNVSFTLYYPIQF</sequence>
<evidence type="ECO:0000256" key="1">
    <source>
        <dbReference type="SAM" id="SignalP"/>
    </source>
</evidence>
<comment type="caution">
    <text evidence="2">The sequence shown here is derived from an EMBL/GenBank/DDBJ whole genome shotgun (WGS) entry which is preliminary data.</text>
</comment>
<gene>
    <name evidence="2" type="ORF">EHO60_12045</name>
</gene>
<feature type="signal peptide" evidence="1">
    <location>
        <begin position="1"/>
        <end position="18"/>
    </location>
</feature>
<dbReference type="EMBL" id="RQET01000008">
    <property type="protein sequence ID" value="TGK10073.1"/>
    <property type="molecule type" value="Genomic_DNA"/>
</dbReference>
<keyword evidence="1" id="KW-0732">Signal</keyword>
<dbReference type="RefSeq" id="WP_167880210.1">
    <property type="nucleotide sequence ID" value="NZ_RQET01000008.1"/>
</dbReference>
<protein>
    <recommendedName>
        <fullName evidence="4">Porin</fullName>
    </recommendedName>
</protein>
<accession>A0A4R9GE82</accession>
<keyword evidence="3" id="KW-1185">Reference proteome</keyword>
<dbReference type="Proteomes" id="UP000298458">
    <property type="component" value="Unassembled WGS sequence"/>
</dbReference>
<feature type="chain" id="PRO_5020679322" description="Porin" evidence="1">
    <location>
        <begin position="19"/>
        <end position="359"/>
    </location>
</feature>
<proteinExistence type="predicted"/>